<dbReference type="RefSeq" id="WP_146921495.1">
    <property type="nucleotide sequence ID" value="NZ_VORW01000040.1"/>
</dbReference>
<dbReference type="AlphaFoldDB" id="A0A5C7AAV4"/>
<dbReference type="PANTHER" id="PTHR43617">
    <property type="entry name" value="L-AMINO ACID N-ACETYLTRANSFERASE"/>
    <property type="match status" value="1"/>
</dbReference>
<proteinExistence type="predicted"/>
<organism evidence="2 3">
    <name type="scientific">Algoriphagus aquimarinus</name>
    <dbReference type="NCBI Taxonomy" id="237018"/>
    <lineage>
        <taxon>Bacteria</taxon>
        <taxon>Pseudomonadati</taxon>
        <taxon>Bacteroidota</taxon>
        <taxon>Cytophagia</taxon>
        <taxon>Cytophagales</taxon>
        <taxon>Cyclobacteriaceae</taxon>
        <taxon>Algoriphagus</taxon>
    </lineage>
</organism>
<comment type="caution">
    <text evidence="2">The sequence shown here is derived from an EMBL/GenBank/DDBJ whole genome shotgun (WGS) entry which is preliminary data.</text>
</comment>
<dbReference type="Pfam" id="PF00583">
    <property type="entry name" value="Acetyltransf_1"/>
    <property type="match status" value="1"/>
</dbReference>
<dbReference type="GO" id="GO:0016747">
    <property type="term" value="F:acyltransferase activity, transferring groups other than amino-acyl groups"/>
    <property type="evidence" value="ECO:0007669"/>
    <property type="project" value="InterPro"/>
</dbReference>
<dbReference type="Gene3D" id="3.40.630.30">
    <property type="match status" value="1"/>
</dbReference>
<dbReference type="SUPFAM" id="SSF55729">
    <property type="entry name" value="Acyl-CoA N-acyltransferases (Nat)"/>
    <property type="match status" value="1"/>
</dbReference>
<gene>
    <name evidence="2" type="ORF">ESV85_22025</name>
</gene>
<dbReference type="InterPro" id="IPR050276">
    <property type="entry name" value="MshD_Acetyltransferase"/>
</dbReference>
<dbReference type="InterPro" id="IPR016181">
    <property type="entry name" value="Acyl_CoA_acyltransferase"/>
</dbReference>
<name>A0A5C7AAV4_9BACT</name>
<dbReference type="PROSITE" id="PS51186">
    <property type="entry name" value="GNAT"/>
    <property type="match status" value="1"/>
</dbReference>
<evidence type="ECO:0000313" key="2">
    <source>
        <dbReference type="EMBL" id="TXE01723.1"/>
    </source>
</evidence>
<keyword evidence="2" id="KW-0808">Transferase</keyword>
<evidence type="ECO:0000313" key="3">
    <source>
        <dbReference type="Proteomes" id="UP000321935"/>
    </source>
</evidence>
<dbReference type="Proteomes" id="UP000321935">
    <property type="component" value="Unassembled WGS sequence"/>
</dbReference>
<dbReference type="EMBL" id="VORW01000040">
    <property type="protein sequence ID" value="TXE01723.1"/>
    <property type="molecule type" value="Genomic_DNA"/>
</dbReference>
<dbReference type="OrthoDB" id="1342666at2"/>
<dbReference type="CDD" id="cd04301">
    <property type="entry name" value="NAT_SF"/>
    <property type="match status" value="1"/>
</dbReference>
<sequence>MLTIVPLPFDSTLFNYPVGRISINKDWNEEEFPAASKEFQLIYLFSASPVQFNNPFIQLVDIKMTFEKQINKPAEIPEIMPYQRPLSKELQDLAFESGAYSRYKLDTRLVQGEFEKLYRIWIKKAWESNLVLEAPDLQGMVTYSVEDKAAKVGLIAVSKQSQGKGWGKKLMKAAEAKTFSLGAKTIEVSTQESNIPACKLYESLGYKLAEKTFVYHWYSEK</sequence>
<protein>
    <submittedName>
        <fullName evidence="2">GNAT family N-acetyltransferase</fullName>
    </submittedName>
</protein>
<evidence type="ECO:0000259" key="1">
    <source>
        <dbReference type="PROSITE" id="PS51186"/>
    </source>
</evidence>
<feature type="domain" description="N-acetyltransferase" evidence="1">
    <location>
        <begin position="74"/>
        <end position="221"/>
    </location>
</feature>
<accession>A0A5C7AAV4</accession>
<dbReference type="InterPro" id="IPR000182">
    <property type="entry name" value="GNAT_dom"/>
</dbReference>
<reference evidence="2 3" key="1">
    <citation type="submission" date="2019-08" db="EMBL/GenBank/DDBJ databases">
        <title>Genomes sequence of Algoriphagus aquimarinus ACAM450.</title>
        <authorList>
            <person name="Bowman J.P."/>
        </authorList>
    </citation>
    <scope>NUCLEOTIDE SEQUENCE [LARGE SCALE GENOMIC DNA]</scope>
    <source>
        <strain evidence="2 3">ACAM 450</strain>
    </source>
</reference>